<name>A0AA37S2N7_9GAMM</name>
<dbReference type="AlphaFoldDB" id="A0AA37S2N7"/>
<keyword evidence="2" id="KW-1185">Reference proteome</keyword>
<dbReference type="EMBL" id="BSNE01000009">
    <property type="protein sequence ID" value="GLQ02412.1"/>
    <property type="molecule type" value="Genomic_DNA"/>
</dbReference>
<gene>
    <name evidence="1" type="ORF">GCM10007914_12930</name>
</gene>
<evidence type="ECO:0000313" key="2">
    <source>
        <dbReference type="Proteomes" id="UP001161408"/>
    </source>
</evidence>
<reference evidence="1" key="2">
    <citation type="submission" date="2023-01" db="EMBL/GenBank/DDBJ databases">
        <title>Draft genome sequence of Pseudoalteromonas tetraodonis strain NBRC 103034.</title>
        <authorList>
            <person name="Sun Q."/>
            <person name="Mori K."/>
        </authorList>
    </citation>
    <scope>NUCLEOTIDE SEQUENCE</scope>
    <source>
        <strain evidence="1">NBRC 103034</strain>
    </source>
</reference>
<proteinExistence type="predicted"/>
<protein>
    <submittedName>
        <fullName evidence="1">Uncharacterized protein</fullName>
    </submittedName>
</protein>
<accession>A0AA37S2N7</accession>
<evidence type="ECO:0000313" key="1">
    <source>
        <dbReference type="EMBL" id="GLQ02412.1"/>
    </source>
</evidence>
<dbReference type="Proteomes" id="UP001161408">
    <property type="component" value="Unassembled WGS sequence"/>
</dbReference>
<comment type="caution">
    <text evidence="1">The sequence shown here is derived from an EMBL/GenBank/DDBJ whole genome shotgun (WGS) entry which is preliminary data.</text>
</comment>
<organism evidence="1 2">
    <name type="scientific">Pseudoalteromonas tetraodonis GFC</name>
    <dbReference type="NCBI Taxonomy" id="1315271"/>
    <lineage>
        <taxon>Bacteria</taxon>
        <taxon>Pseudomonadati</taxon>
        <taxon>Pseudomonadota</taxon>
        <taxon>Gammaproteobacteria</taxon>
        <taxon>Alteromonadales</taxon>
        <taxon>Pseudoalteromonadaceae</taxon>
        <taxon>Pseudoalteromonas</taxon>
    </lineage>
</organism>
<sequence length="56" mass="6495">MQAFLFAKEIDNKKPSKGWVFCLLNVITGEYPLITFNKRLKLVFTSQKLNLVYALT</sequence>
<reference evidence="1" key="1">
    <citation type="journal article" date="2014" name="Int. J. Syst. Evol. Microbiol.">
        <title>Complete genome sequence of Corynebacterium casei LMG S-19264T (=DSM 44701T), isolated from a smear-ripened cheese.</title>
        <authorList>
            <consortium name="US DOE Joint Genome Institute (JGI-PGF)"/>
            <person name="Walter F."/>
            <person name="Albersmeier A."/>
            <person name="Kalinowski J."/>
            <person name="Ruckert C."/>
        </authorList>
    </citation>
    <scope>NUCLEOTIDE SEQUENCE</scope>
    <source>
        <strain evidence="1">NBRC 103034</strain>
    </source>
</reference>